<keyword evidence="2" id="KW-0812">Transmembrane</keyword>
<dbReference type="OrthoDB" id="8543887at2759"/>
<gene>
    <name evidence="4" type="ORF">NMOB1V02_LOCUS5573</name>
</gene>
<sequence>MRKWCPSVRFGLISAWGSFAVVGLSLFLGSKWFKLSTCEVDLVKFKEFGKEIFASQCGSLTGVPSEAQLLLYHICSDENLEKRVSCFENHHGASKIVLKYECFLNSSKNCAVHPSVPAPYVIKSEREPQPMTPTFDLEEICEILQLNYGVDICRDSGDVDLPQNSVDKLNALKSMETLAEVFWGFSLPAFFPRVLSVHDNWYVVEFLPTIEPGKSNDKVSLTKNLLSFLSNLEVRSEQRFGNSLVLCDWKLEHFGTNGKGEFKILDADAVFLLEQMPKIIFPEGEGCSTDEDCSFFDCREIYGCEHGRCVLKETTSKRNYNAGMFCEKVVKMVDNFFLVWLEKFMFGGIPPRITGGGDTPSEEISQSSSAIHELLSAEVDESNKDGGAAVVQRCSQRIRQSKGQKRRRFSESTTSESDDGYDKEESPPAASKRGKQNKVHANNENAFQKDAAGLNMLEPMSILALVDEKNFITNQVVPFLLGLEASGAVLSEELRKQLEGLKSTLNDHTLSAPYEADVFKYTPENKEILKCMDSQLQEAMERGCQMYRQVYEAHFKSTVALYLKLLKVDAFYKEEEWDNEEVDLGPYPRKVTPCASKQAQSDHMDGRLQSIFDVKKNLDNLKSICRKEVIGHDTAQVIYVAHGLSVRLDDHELFMIAVRNALLMKESPWKIKKNDAASNEAKSSIHDLCRRMFWPGPTFKTIVNPVRRNLFGKSSDKIDFHDKRQTTMMKYVEAVYKFVRRSILENKTAQVSRHPSIQPFEKAVKDITATFRSRLSHIRDKENNNILTKIGSNVKWYRNSSSCEVAGALESADPTGKPMNYLPVIEVPGKKKGSLLYHCAMDSGDYYYIRLGGKHWSSGRDSHDNCSSVSVRCYNKNCHGRAIVDLPELMARESRGHAEMCASFCASVKEDLRAAELAKNLFRENPLISTLESVKQVIARQVRSSNQLNEGIRRFRYEERAKRDSQRVKDKEIKEKEYYHLGEEKAVHAHGINVEFESVINKWYDRAGMDNRLPVVVKVETAKGGCVPDEDNDGFLDVKDFFAVDEKHEEHLSTCRGLDDEEVSVDSTTSIGSDVEVALVGRERSEEPEEACQDTTILNQRMTRAKFSQILQTTHVDPMKDDAQVDAREPCVARKIKGGRRSSHPDQRIQSHRKGQKRRRFSESTTSESDDGYDREESPPAASKRGKQNKVHANKFLLLMDIIEIPLVEQMAAAPKDVHGVSETCYILQDSPCNLCTSHLEVLQFMRNERCFDAELMALCLDVAMAKACASRCCPCDAALTLADFVLKNRDYDSALIEHADALRKSVLNRGKKASGKVQVASGHQPYTRIHLLPKGEPDDIEILEDNWFCLDALSPEKKVTINLSKIPEGRGIFYNVLVRALFPADSSAGLTRNALEMFERKDCEFFTFREDLIFLEYEYKNHKKSQSFFPKLLKSVLQNEAKAFLQKCNDDTMEEDLIDQAETCEKCFSDDGKVVLGDFKKWLQNCNEVLTKTIVGRYMENTSLISQEFKSFELWHKEIYNKRAELWNEFFERPSVARMTCTTENSKAAVLPYVPPPPAASSDLLASSAGPSNAEHESPVITPSTLLSS</sequence>
<dbReference type="Proteomes" id="UP000678499">
    <property type="component" value="Unassembled WGS sequence"/>
</dbReference>
<proteinExistence type="predicted"/>
<dbReference type="PANTHER" id="PTHR21093">
    <property type="entry name" value="DIVERGENT PROTEIN KINASE DOMAIN 1C-RELATED"/>
    <property type="match status" value="1"/>
</dbReference>
<dbReference type="InterPro" id="IPR022049">
    <property type="entry name" value="FAM69_kinase_dom"/>
</dbReference>
<keyword evidence="2" id="KW-0472">Membrane</keyword>
<dbReference type="PANTHER" id="PTHR21093:SF2">
    <property type="entry name" value="DIVERGENT PROTEIN KINASE DOMAIN 1C"/>
    <property type="match status" value="1"/>
</dbReference>
<organism evidence="4">
    <name type="scientific">Notodromas monacha</name>
    <dbReference type="NCBI Taxonomy" id="399045"/>
    <lineage>
        <taxon>Eukaryota</taxon>
        <taxon>Metazoa</taxon>
        <taxon>Ecdysozoa</taxon>
        <taxon>Arthropoda</taxon>
        <taxon>Crustacea</taxon>
        <taxon>Oligostraca</taxon>
        <taxon>Ostracoda</taxon>
        <taxon>Podocopa</taxon>
        <taxon>Podocopida</taxon>
        <taxon>Cypridocopina</taxon>
        <taxon>Cypridoidea</taxon>
        <taxon>Cyprididae</taxon>
        <taxon>Notodromas</taxon>
    </lineage>
</organism>
<evidence type="ECO:0000259" key="3">
    <source>
        <dbReference type="Pfam" id="PF12260"/>
    </source>
</evidence>
<feature type="compositionally biased region" description="Basic residues" evidence="1">
    <location>
        <begin position="399"/>
        <end position="408"/>
    </location>
</feature>
<reference evidence="4" key="1">
    <citation type="submission" date="2020-11" db="EMBL/GenBank/DDBJ databases">
        <authorList>
            <person name="Tran Van P."/>
        </authorList>
    </citation>
    <scope>NUCLEOTIDE SEQUENCE</scope>
</reference>
<feature type="compositionally biased region" description="Low complexity" evidence="1">
    <location>
        <begin position="1562"/>
        <end position="1573"/>
    </location>
</feature>
<feature type="transmembrane region" description="Helical" evidence="2">
    <location>
        <begin position="12"/>
        <end position="33"/>
    </location>
</feature>
<feature type="region of interest" description="Disordered" evidence="1">
    <location>
        <begin position="1562"/>
        <end position="1590"/>
    </location>
</feature>
<feature type="region of interest" description="Disordered" evidence="1">
    <location>
        <begin position="1133"/>
        <end position="1188"/>
    </location>
</feature>
<feature type="region of interest" description="Disordered" evidence="1">
    <location>
        <begin position="393"/>
        <end position="441"/>
    </location>
</feature>
<dbReference type="InterPro" id="IPR018247">
    <property type="entry name" value="EF_Hand_1_Ca_BS"/>
</dbReference>
<dbReference type="EMBL" id="OA883072">
    <property type="protein sequence ID" value="CAD7277852.1"/>
    <property type="molecule type" value="Genomic_DNA"/>
</dbReference>
<protein>
    <recommendedName>
        <fullName evidence="3">FAM69 protein-kinase domain-containing protein</fullName>
    </recommendedName>
</protein>
<dbReference type="EMBL" id="CAJPEX010001035">
    <property type="protein sequence ID" value="CAG0918004.1"/>
    <property type="molecule type" value="Genomic_DNA"/>
</dbReference>
<name>A0A7R9GEF4_9CRUS</name>
<feature type="domain" description="FAM69 protein-kinase" evidence="3">
    <location>
        <begin position="214"/>
        <end position="332"/>
    </location>
</feature>
<evidence type="ECO:0000256" key="1">
    <source>
        <dbReference type="SAM" id="MobiDB-lite"/>
    </source>
</evidence>
<evidence type="ECO:0000313" key="4">
    <source>
        <dbReference type="EMBL" id="CAD7277852.1"/>
    </source>
</evidence>
<accession>A0A7R9GEF4</accession>
<keyword evidence="2" id="KW-1133">Transmembrane helix</keyword>
<keyword evidence="5" id="KW-1185">Reference proteome</keyword>
<dbReference type="PROSITE" id="PS00018">
    <property type="entry name" value="EF_HAND_1"/>
    <property type="match status" value="1"/>
</dbReference>
<feature type="compositionally biased region" description="Basic residues" evidence="1">
    <location>
        <begin position="1150"/>
        <end position="1160"/>
    </location>
</feature>
<evidence type="ECO:0000256" key="2">
    <source>
        <dbReference type="SAM" id="Phobius"/>
    </source>
</evidence>
<evidence type="ECO:0000313" key="5">
    <source>
        <dbReference type="Proteomes" id="UP000678499"/>
    </source>
</evidence>
<dbReference type="Pfam" id="PF12260">
    <property type="entry name" value="PIP49_C"/>
    <property type="match status" value="1"/>
</dbReference>